<dbReference type="InterPro" id="IPR036390">
    <property type="entry name" value="WH_DNA-bd_sf"/>
</dbReference>
<proteinExistence type="inferred from homology"/>
<evidence type="ECO:0000256" key="3">
    <source>
        <dbReference type="ARBA" id="ARBA00023125"/>
    </source>
</evidence>
<evidence type="ECO:0000256" key="4">
    <source>
        <dbReference type="ARBA" id="ARBA00023163"/>
    </source>
</evidence>
<comment type="similarity">
    <text evidence="1">Belongs to the LysR transcriptional regulatory family.</text>
</comment>
<dbReference type="PRINTS" id="PR00039">
    <property type="entry name" value="HTHLYSR"/>
</dbReference>
<evidence type="ECO:0000256" key="2">
    <source>
        <dbReference type="ARBA" id="ARBA00023015"/>
    </source>
</evidence>
<dbReference type="InterPro" id="IPR050176">
    <property type="entry name" value="LTTR"/>
</dbReference>
<comment type="caution">
    <text evidence="6">The sequence shown here is derived from an EMBL/GenBank/DDBJ whole genome shotgun (WGS) entry which is preliminary data.</text>
</comment>
<dbReference type="Pfam" id="PF00126">
    <property type="entry name" value="HTH_1"/>
    <property type="match status" value="1"/>
</dbReference>
<dbReference type="CDD" id="cd05466">
    <property type="entry name" value="PBP2_LTTR_substrate"/>
    <property type="match status" value="1"/>
</dbReference>
<dbReference type="Pfam" id="PF03466">
    <property type="entry name" value="LysR_substrate"/>
    <property type="match status" value="1"/>
</dbReference>
<dbReference type="FunFam" id="1.10.10.10:FF:000001">
    <property type="entry name" value="LysR family transcriptional regulator"/>
    <property type="match status" value="1"/>
</dbReference>
<evidence type="ECO:0000313" key="7">
    <source>
        <dbReference type="Proteomes" id="UP000273643"/>
    </source>
</evidence>
<evidence type="ECO:0000313" key="6">
    <source>
        <dbReference type="EMBL" id="ROQ20991.1"/>
    </source>
</evidence>
<dbReference type="InterPro" id="IPR000847">
    <property type="entry name" value="LysR_HTH_N"/>
</dbReference>
<keyword evidence="3" id="KW-0238">DNA-binding</keyword>
<dbReference type="Gene3D" id="1.10.10.10">
    <property type="entry name" value="Winged helix-like DNA-binding domain superfamily/Winged helix DNA-binding domain"/>
    <property type="match status" value="1"/>
</dbReference>
<name>A0A3N1P080_9GAMM</name>
<dbReference type="InterPro" id="IPR036388">
    <property type="entry name" value="WH-like_DNA-bd_sf"/>
</dbReference>
<dbReference type="PANTHER" id="PTHR30579:SF8">
    <property type="entry name" value="HTH-TYPE TRANSCRIPTIONAL REGULATOR HDFR"/>
    <property type="match status" value="1"/>
</dbReference>
<evidence type="ECO:0000256" key="1">
    <source>
        <dbReference type="ARBA" id="ARBA00009437"/>
    </source>
</evidence>
<keyword evidence="7" id="KW-1185">Reference proteome</keyword>
<protein>
    <submittedName>
        <fullName evidence="6">LysR family transcriptional regulator</fullName>
    </submittedName>
</protein>
<dbReference type="AlphaFoldDB" id="A0A3N1P080"/>
<dbReference type="Proteomes" id="UP000273643">
    <property type="component" value="Unassembled WGS sequence"/>
</dbReference>
<feature type="domain" description="HTH lysR-type" evidence="5">
    <location>
        <begin position="1"/>
        <end position="54"/>
    </location>
</feature>
<keyword evidence="2" id="KW-0805">Transcription regulation</keyword>
<dbReference type="PROSITE" id="PS50931">
    <property type="entry name" value="HTH_LYSR"/>
    <property type="match status" value="1"/>
</dbReference>
<evidence type="ECO:0000259" key="5">
    <source>
        <dbReference type="PROSITE" id="PS50931"/>
    </source>
</evidence>
<keyword evidence="4" id="KW-0804">Transcription</keyword>
<sequence length="279" mass="31000">MLRTFLEVTQTRHFGRAADKLFITPAAVSARIRQLEQTLGVTLFFRTRGNIQMTAEGERLLPHAHHLLEAWADTRRELAREAEPDRHLRLGATPGLWQFLLAGLPARLQRELPDMTLRAEAWSPDELLDRLSAEQLDLALLYDLPGDGALKSRRIGQVRLALFSSQPDLDVKAALADGYVSVDWGAAFALFQAKRFGEVTASLHTNQASVALATFRERKASAYLPEELAGEGVYPVRGAPEFTRPLYAAFRPEQEFSPSVQRVLDVLVEGDALSPSQSS</sequence>
<dbReference type="InterPro" id="IPR005119">
    <property type="entry name" value="LysR_subst-bd"/>
</dbReference>
<organism evidence="6 7">
    <name type="scientific">Marinimicrobium koreense</name>
    <dbReference type="NCBI Taxonomy" id="306545"/>
    <lineage>
        <taxon>Bacteria</taxon>
        <taxon>Pseudomonadati</taxon>
        <taxon>Pseudomonadota</taxon>
        <taxon>Gammaproteobacteria</taxon>
        <taxon>Cellvibrionales</taxon>
        <taxon>Cellvibrionaceae</taxon>
        <taxon>Marinimicrobium</taxon>
    </lineage>
</organism>
<reference evidence="6 7" key="1">
    <citation type="submission" date="2018-11" db="EMBL/GenBank/DDBJ databases">
        <title>Genomic Encyclopedia of Type Strains, Phase IV (KMG-IV): sequencing the most valuable type-strain genomes for metagenomic binning, comparative biology and taxonomic classification.</title>
        <authorList>
            <person name="Goeker M."/>
        </authorList>
    </citation>
    <scope>NUCLEOTIDE SEQUENCE [LARGE SCALE GENOMIC DNA]</scope>
    <source>
        <strain evidence="6 7">DSM 16974</strain>
    </source>
</reference>
<dbReference type="PANTHER" id="PTHR30579">
    <property type="entry name" value="TRANSCRIPTIONAL REGULATOR"/>
    <property type="match status" value="1"/>
</dbReference>
<dbReference type="Gene3D" id="3.40.190.10">
    <property type="entry name" value="Periplasmic binding protein-like II"/>
    <property type="match status" value="1"/>
</dbReference>
<dbReference type="GO" id="GO:0003700">
    <property type="term" value="F:DNA-binding transcription factor activity"/>
    <property type="evidence" value="ECO:0007669"/>
    <property type="project" value="InterPro"/>
</dbReference>
<dbReference type="GO" id="GO:0003677">
    <property type="term" value="F:DNA binding"/>
    <property type="evidence" value="ECO:0007669"/>
    <property type="project" value="UniProtKB-KW"/>
</dbReference>
<accession>A0A3N1P080</accession>
<dbReference type="SUPFAM" id="SSF53850">
    <property type="entry name" value="Periplasmic binding protein-like II"/>
    <property type="match status" value="1"/>
</dbReference>
<dbReference type="EMBL" id="RJUK01000001">
    <property type="protein sequence ID" value="ROQ20991.1"/>
    <property type="molecule type" value="Genomic_DNA"/>
</dbReference>
<dbReference type="SUPFAM" id="SSF46785">
    <property type="entry name" value="Winged helix' DNA-binding domain"/>
    <property type="match status" value="1"/>
</dbReference>
<gene>
    <name evidence="6" type="ORF">EDC38_1612</name>
</gene>